<organism evidence="1 2">
    <name type="scientific">Hymenobacter qilianensis</name>
    <dbReference type="NCBI Taxonomy" id="1385715"/>
    <lineage>
        <taxon>Bacteria</taxon>
        <taxon>Pseudomonadati</taxon>
        <taxon>Bacteroidota</taxon>
        <taxon>Cytophagia</taxon>
        <taxon>Cytophagales</taxon>
        <taxon>Hymenobacteraceae</taxon>
        <taxon>Hymenobacter</taxon>
    </lineage>
</organism>
<dbReference type="KEGG" id="hqi:H9L05_06110"/>
<protein>
    <submittedName>
        <fullName evidence="1">Uncharacterized protein</fullName>
    </submittedName>
</protein>
<keyword evidence="2" id="KW-1185">Reference proteome</keyword>
<evidence type="ECO:0000313" key="1">
    <source>
        <dbReference type="EMBL" id="QNP53207.1"/>
    </source>
</evidence>
<reference evidence="1 2" key="1">
    <citation type="submission" date="2020-08" db="EMBL/GenBank/DDBJ databases">
        <title>Genome sequence of Hymenobacter qilianensis JCM 19763T.</title>
        <authorList>
            <person name="Hyun D.-W."/>
            <person name="Bae J.-W."/>
        </authorList>
    </citation>
    <scope>NUCLEOTIDE SEQUENCE [LARGE SCALE GENOMIC DNA]</scope>
    <source>
        <strain evidence="1 2">JCM 19763</strain>
    </source>
</reference>
<proteinExistence type="predicted"/>
<dbReference type="Proteomes" id="UP000516093">
    <property type="component" value="Chromosome"/>
</dbReference>
<sequence length="162" mass="18530">MKIHSANVKKRGQLTVPKTVALRTPTFNLMPSTPVVVWFEKGRYQHIESLADLAQQIHKMNVTDTDLANQNYRLKNRLTLIYREGDGGPTKSDPIFKLDSMELNNYSSSPHAFLRKSNAGEWELRDNENNLVPLKAISEAKNINNFFKNEEAFRKLFPKAGI</sequence>
<dbReference type="EMBL" id="CP060784">
    <property type="protein sequence ID" value="QNP53207.1"/>
    <property type="molecule type" value="Genomic_DNA"/>
</dbReference>
<evidence type="ECO:0000313" key="2">
    <source>
        <dbReference type="Proteomes" id="UP000516093"/>
    </source>
</evidence>
<name>A0A7H0GY41_9BACT</name>
<accession>A0A7H0GY41</accession>
<dbReference type="RefSeq" id="WP_187733430.1">
    <property type="nucleotide sequence ID" value="NZ_BMFN01000001.1"/>
</dbReference>
<gene>
    <name evidence="1" type="ORF">H9L05_06110</name>
</gene>
<dbReference type="AlphaFoldDB" id="A0A7H0GY41"/>